<dbReference type="AlphaFoldDB" id="A0A022RKU6"/>
<dbReference type="Pfam" id="PF00646">
    <property type="entry name" value="F-box"/>
    <property type="match status" value="1"/>
</dbReference>
<feature type="non-terminal residue" evidence="2">
    <location>
        <position position="257"/>
    </location>
</feature>
<evidence type="ECO:0000313" key="3">
    <source>
        <dbReference type="Proteomes" id="UP000030748"/>
    </source>
</evidence>
<proteinExistence type="predicted"/>
<dbReference type="PANTHER" id="PTHR31672">
    <property type="entry name" value="BNACNNG10540D PROTEIN"/>
    <property type="match status" value="1"/>
</dbReference>
<dbReference type="InterPro" id="IPR001810">
    <property type="entry name" value="F-box_dom"/>
</dbReference>
<gene>
    <name evidence="2" type="ORF">MIMGU_mgv1a022068mg</name>
</gene>
<name>A0A022RKU6_ERYGU</name>
<dbReference type="EMBL" id="KI630443">
    <property type="protein sequence ID" value="EYU39495.1"/>
    <property type="molecule type" value="Genomic_DNA"/>
</dbReference>
<dbReference type="Pfam" id="PF24750">
    <property type="entry name" value="b-prop_At3g26010-like"/>
    <property type="match status" value="1"/>
</dbReference>
<dbReference type="InterPro" id="IPR036047">
    <property type="entry name" value="F-box-like_dom_sf"/>
</dbReference>
<feature type="domain" description="F-box" evidence="1">
    <location>
        <begin position="10"/>
        <end position="48"/>
    </location>
</feature>
<dbReference type="PANTHER" id="PTHR31672:SF9">
    <property type="entry name" value="F-BOX DOMAIN-CONTAINING PROTEIN"/>
    <property type="match status" value="1"/>
</dbReference>
<dbReference type="SUPFAM" id="SSF81383">
    <property type="entry name" value="F-box domain"/>
    <property type="match status" value="1"/>
</dbReference>
<dbReference type="STRING" id="4155.A0A022RKU6"/>
<dbReference type="InterPro" id="IPR050796">
    <property type="entry name" value="SCF_F-box_component"/>
</dbReference>
<organism evidence="2 3">
    <name type="scientific">Erythranthe guttata</name>
    <name type="common">Yellow monkey flower</name>
    <name type="synonym">Mimulus guttatus</name>
    <dbReference type="NCBI Taxonomy" id="4155"/>
    <lineage>
        <taxon>Eukaryota</taxon>
        <taxon>Viridiplantae</taxon>
        <taxon>Streptophyta</taxon>
        <taxon>Embryophyta</taxon>
        <taxon>Tracheophyta</taxon>
        <taxon>Spermatophyta</taxon>
        <taxon>Magnoliopsida</taxon>
        <taxon>eudicotyledons</taxon>
        <taxon>Gunneridae</taxon>
        <taxon>Pentapetalae</taxon>
        <taxon>asterids</taxon>
        <taxon>lamiids</taxon>
        <taxon>Lamiales</taxon>
        <taxon>Phrymaceae</taxon>
        <taxon>Erythranthe</taxon>
    </lineage>
</organism>
<sequence>MKAERIESNDDLLTELLLLLPPKSVFRFMSVSKRWNNIIKNPYFLKNYTIKRRRRGVHMLAFIQRTFIRCKKQIQVVPICVNISDNIKGMIGRFGRFFNPSGGLILCSSGPTTYTVFNPATARWAPLPPASPRNEEFYSSLDGFSCVGNTDELTPNYTVVRVCHRVENTIIIETFSSTTGEWALSTLTAARTVERLYTPPVVAGGVFHWLVTDRSVAVYDRDGGNHLRLIQLPIIPDFFTYIIIARSPQDNMLWFGT</sequence>
<evidence type="ECO:0000313" key="2">
    <source>
        <dbReference type="EMBL" id="EYU39495.1"/>
    </source>
</evidence>
<keyword evidence="3" id="KW-1185">Reference proteome</keyword>
<evidence type="ECO:0000259" key="1">
    <source>
        <dbReference type="SMART" id="SM00256"/>
    </source>
</evidence>
<reference evidence="2 3" key="1">
    <citation type="journal article" date="2013" name="Proc. Natl. Acad. Sci. U.S.A.">
        <title>Fine-scale variation in meiotic recombination in Mimulus inferred from population shotgun sequencing.</title>
        <authorList>
            <person name="Hellsten U."/>
            <person name="Wright K.M."/>
            <person name="Jenkins J."/>
            <person name="Shu S."/>
            <person name="Yuan Y."/>
            <person name="Wessler S.R."/>
            <person name="Schmutz J."/>
            <person name="Willis J.H."/>
            <person name="Rokhsar D.S."/>
        </authorList>
    </citation>
    <scope>NUCLEOTIDE SEQUENCE [LARGE SCALE GENOMIC DNA]</scope>
    <source>
        <strain evidence="3">cv. DUN x IM62</strain>
    </source>
</reference>
<dbReference type="Proteomes" id="UP000030748">
    <property type="component" value="Unassembled WGS sequence"/>
</dbReference>
<accession>A0A022RKU6</accession>
<protein>
    <recommendedName>
        <fullName evidence="1">F-box domain-containing protein</fullName>
    </recommendedName>
</protein>
<dbReference type="eggNOG" id="ENOG502R8CU">
    <property type="taxonomic scope" value="Eukaryota"/>
</dbReference>
<dbReference type="SMART" id="SM00256">
    <property type="entry name" value="FBOX"/>
    <property type="match status" value="1"/>
</dbReference>
<dbReference type="InterPro" id="IPR056592">
    <property type="entry name" value="Beta-prop_At3g26010-like"/>
</dbReference>